<sequence>MTGNGESPSGRTSSEASFDAASAARLVESAQKTMGQALDVRPAAQYLAWGLAWLIGLGTMWLTVVARDPYVGPAGWTTGFLIVLLVAALAVTSVSTARATEGLGGVNAYRGRVFGAAWGVGFAGLWLGIFAVGMHGAPPLTMGLLTGAGSIGLTGLIYLLGSALWVDKLMTCLGGWLVAVAVGGAFAGPVWLLALGAFAGGGGFIVAAALAWRRRGR</sequence>
<feature type="transmembrane region" description="Helical" evidence="1">
    <location>
        <begin position="193"/>
        <end position="212"/>
    </location>
</feature>
<keyword evidence="3" id="KW-1185">Reference proteome</keyword>
<dbReference type="EMBL" id="JACBZP010000001">
    <property type="protein sequence ID" value="NYI67173.1"/>
    <property type="molecule type" value="Genomic_DNA"/>
</dbReference>
<evidence type="ECO:0000256" key="1">
    <source>
        <dbReference type="SAM" id="Phobius"/>
    </source>
</evidence>
<feature type="transmembrane region" description="Helical" evidence="1">
    <location>
        <begin position="113"/>
        <end position="134"/>
    </location>
</feature>
<keyword evidence="1" id="KW-0472">Membrane</keyword>
<protein>
    <submittedName>
        <fullName evidence="2">Uncharacterized protein</fullName>
    </submittedName>
</protein>
<feature type="transmembrane region" description="Helical" evidence="1">
    <location>
        <begin position="70"/>
        <end position="92"/>
    </location>
</feature>
<organism evidence="2 3">
    <name type="scientific">Spelaeicoccus albus</name>
    <dbReference type="NCBI Taxonomy" id="1280376"/>
    <lineage>
        <taxon>Bacteria</taxon>
        <taxon>Bacillati</taxon>
        <taxon>Actinomycetota</taxon>
        <taxon>Actinomycetes</taxon>
        <taxon>Micrococcales</taxon>
        <taxon>Brevibacteriaceae</taxon>
        <taxon>Spelaeicoccus</taxon>
    </lineage>
</organism>
<dbReference type="AlphaFoldDB" id="A0A7Z0ABJ4"/>
<feature type="transmembrane region" description="Helical" evidence="1">
    <location>
        <begin position="46"/>
        <end position="64"/>
    </location>
</feature>
<evidence type="ECO:0000313" key="2">
    <source>
        <dbReference type="EMBL" id="NYI67173.1"/>
    </source>
</evidence>
<comment type="caution">
    <text evidence="2">The sequence shown here is derived from an EMBL/GenBank/DDBJ whole genome shotgun (WGS) entry which is preliminary data.</text>
</comment>
<dbReference type="RefSeq" id="WP_179426969.1">
    <property type="nucleotide sequence ID" value="NZ_JACBZP010000001.1"/>
</dbReference>
<keyword evidence="1" id="KW-0812">Transmembrane</keyword>
<gene>
    <name evidence="2" type="ORF">BJY26_001479</name>
</gene>
<accession>A0A7Z0ABJ4</accession>
<proteinExistence type="predicted"/>
<keyword evidence="1" id="KW-1133">Transmembrane helix</keyword>
<name>A0A7Z0ABJ4_9MICO</name>
<evidence type="ECO:0000313" key="3">
    <source>
        <dbReference type="Proteomes" id="UP000539111"/>
    </source>
</evidence>
<feature type="transmembrane region" description="Helical" evidence="1">
    <location>
        <begin position="140"/>
        <end position="160"/>
    </location>
</feature>
<feature type="transmembrane region" description="Helical" evidence="1">
    <location>
        <begin position="169"/>
        <end position="187"/>
    </location>
</feature>
<dbReference type="Proteomes" id="UP000539111">
    <property type="component" value="Unassembled WGS sequence"/>
</dbReference>
<reference evidence="2 3" key="1">
    <citation type="submission" date="2020-07" db="EMBL/GenBank/DDBJ databases">
        <title>Sequencing the genomes of 1000 actinobacteria strains.</title>
        <authorList>
            <person name="Klenk H.-P."/>
        </authorList>
    </citation>
    <scope>NUCLEOTIDE SEQUENCE [LARGE SCALE GENOMIC DNA]</scope>
    <source>
        <strain evidence="2 3">DSM 26341</strain>
    </source>
</reference>